<feature type="compositionally biased region" description="Low complexity" evidence="13">
    <location>
        <begin position="719"/>
        <end position="733"/>
    </location>
</feature>
<dbReference type="AlphaFoldDB" id="A0A8C7ZQB6"/>
<dbReference type="InterPro" id="IPR015022">
    <property type="entry name" value="MAST_pre-PK_dom"/>
</dbReference>
<keyword evidence="8" id="KW-0547">Nucleotide-binding</keyword>
<evidence type="ECO:0000256" key="14">
    <source>
        <dbReference type="SAM" id="Phobius"/>
    </source>
</evidence>
<dbReference type="InterPro" id="IPR000719">
    <property type="entry name" value="Prot_kinase_dom"/>
</dbReference>
<keyword evidence="18" id="KW-1185">Reference proteome</keyword>
<dbReference type="GO" id="GO:0005737">
    <property type="term" value="C:cytoplasm"/>
    <property type="evidence" value="ECO:0007669"/>
    <property type="project" value="UniProtKB-SubCell"/>
</dbReference>
<dbReference type="SUPFAM" id="SSF140482">
    <property type="entry name" value="MAST3 pre-PK domain-like"/>
    <property type="match status" value="1"/>
</dbReference>
<dbReference type="GO" id="GO:0007010">
    <property type="term" value="P:cytoskeleton organization"/>
    <property type="evidence" value="ECO:0007669"/>
    <property type="project" value="TreeGrafter"/>
</dbReference>
<evidence type="ECO:0000256" key="13">
    <source>
        <dbReference type="SAM" id="MobiDB-lite"/>
    </source>
</evidence>
<dbReference type="SUPFAM" id="SSF56112">
    <property type="entry name" value="Protein kinase-like (PK-like)"/>
    <property type="match status" value="1"/>
</dbReference>
<dbReference type="Ensembl" id="ENSOSIT00000049398.1">
    <property type="protein sequence ID" value="ENSOSIP00000046998.1"/>
    <property type="gene ID" value="ENSOSIG00000021971.1"/>
</dbReference>
<evidence type="ECO:0000256" key="11">
    <source>
        <dbReference type="ARBA" id="ARBA00047899"/>
    </source>
</evidence>
<feature type="region of interest" description="Disordered" evidence="13">
    <location>
        <begin position="708"/>
        <end position="733"/>
    </location>
</feature>
<feature type="domain" description="AGC-kinase C-terminal" evidence="16">
    <location>
        <begin position="431"/>
        <end position="499"/>
    </location>
</feature>
<evidence type="ECO:0000256" key="10">
    <source>
        <dbReference type="ARBA" id="ARBA00022840"/>
    </source>
</evidence>
<feature type="region of interest" description="Disordered" evidence="13">
    <location>
        <begin position="508"/>
        <end position="533"/>
    </location>
</feature>
<keyword evidence="5" id="KW-0723">Serine/threonine-protein kinase</keyword>
<comment type="similarity">
    <text evidence="2">Belongs to the protein kinase superfamily. AGC Ser/Thr protein kinase family.</text>
</comment>
<dbReference type="PROSITE" id="PS50011">
    <property type="entry name" value="PROTEIN_KINASE_DOM"/>
    <property type="match status" value="1"/>
</dbReference>
<dbReference type="CDD" id="cd05609">
    <property type="entry name" value="STKc_MAST"/>
    <property type="match status" value="1"/>
</dbReference>
<dbReference type="GO" id="GO:0004674">
    <property type="term" value="F:protein serine/threonine kinase activity"/>
    <property type="evidence" value="ECO:0007669"/>
    <property type="project" value="UniProtKB-KW"/>
</dbReference>
<dbReference type="PROSITE" id="PS51285">
    <property type="entry name" value="AGC_KINASE_CTER"/>
    <property type="match status" value="1"/>
</dbReference>
<dbReference type="GO" id="GO:0000287">
    <property type="term" value="F:magnesium ion binding"/>
    <property type="evidence" value="ECO:0007669"/>
    <property type="project" value="InterPro"/>
</dbReference>
<keyword evidence="6" id="KW-0597">Phosphoprotein</keyword>
<feature type="compositionally biased region" description="Basic and acidic residues" evidence="13">
    <location>
        <begin position="522"/>
        <end position="533"/>
    </location>
</feature>
<dbReference type="GO" id="GO:0005524">
    <property type="term" value="F:ATP binding"/>
    <property type="evidence" value="ECO:0007669"/>
    <property type="project" value="UniProtKB-KW"/>
</dbReference>
<evidence type="ECO:0000256" key="9">
    <source>
        <dbReference type="ARBA" id="ARBA00022777"/>
    </source>
</evidence>
<evidence type="ECO:0000259" key="16">
    <source>
        <dbReference type="PROSITE" id="PS51285"/>
    </source>
</evidence>
<protein>
    <recommendedName>
        <fullName evidence="3">non-specific serine/threonine protein kinase</fullName>
        <ecNumber evidence="3">2.7.11.1</ecNumber>
    </recommendedName>
</protein>
<evidence type="ECO:0000256" key="5">
    <source>
        <dbReference type="ARBA" id="ARBA00022527"/>
    </source>
</evidence>
<dbReference type="Gene3D" id="3.30.200.20">
    <property type="entry name" value="Phosphorylase Kinase, domain 1"/>
    <property type="match status" value="2"/>
</dbReference>
<reference evidence="17" key="1">
    <citation type="submission" date="2025-08" db="UniProtKB">
        <authorList>
            <consortium name="Ensembl"/>
        </authorList>
    </citation>
    <scope>IDENTIFICATION</scope>
</reference>
<feature type="region of interest" description="Disordered" evidence="13">
    <location>
        <begin position="145"/>
        <end position="172"/>
    </location>
</feature>
<comment type="subcellular location">
    <subcellularLocation>
        <location evidence="1">Cytoplasm</location>
    </subcellularLocation>
</comment>
<evidence type="ECO:0000259" key="15">
    <source>
        <dbReference type="PROSITE" id="PS50011"/>
    </source>
</evidence>
<keyword evidence="9" id="KW-0418">Kinase</keyword>
<keyword evidence="10" id="KW-0067">ATP-binding</keyword>
<keyword evidence="14" id="KW-1133">Transmembrane helix</keyword>
<dbReference type="InterPro" id="IPR050236">
    <property type="entry name" value="Ser_Thr_kinase_AGC"/>
</dbReference>
<accession>A0A8C7ZQB6</accession>
<dbReference type="Gene3D" id="1.10.510.10">
    <property type="entry name" value="Transferase(Phosphotransferase) domain 1"/>
    <property type="match status" value="1"/>
</dbReference>
<reference evidence="17" key="2">
    <citation type="submission" date="2025-09" db="UniProtKB">
        <authorList>
            <consortium name="Ensembl"/>
        </authorList>
    </citation>
    <scope>IDENTIFICATION</scope>
</reference>
<dbReference type="PANTHER" id="PTHR24356">
    <property type="entry name" value="SERINE/THREONINE-PROTEIN KINASE"/>
    <property type="match status" value="1"/>
</dbReference>
<evidence type="ECO:0000256" key="6">
    <source>
        <dbReference type="ARBA" id="ARBA00022553"/>
    </source>
</evidence>
<dbReference type="FunFam" id="3.30.200.20:FF:001045">
    <property type="entry name" value="Microtubule-associated serine/threonine kinase 1a"/>
    <property type="match status" value="1"/>
</dbReference>
<dbReference type="InterPro" id="IPR037711">
    <property type="entry name" value="MAST"/>
</dbReference>
<sequence>MDELHFLSKHFGSTESITDDDGGHRSPHVRPRSRSLSPGRSPSCYDNEIVMMNHVYKERFPKAHERSESSELTFIIEIVKKLFIITSRPARLLECLEFNPEEFYHLLEAAEDHAKEGQLMKADIPRYIISQLGLTRDPLEEIVSLDSYDSEGPQTPETDDSAEGKGRSIKPPTEEDFQTIKLISNGAYGAVYLVRHRETRQRFAMKKINKQNLILRNQIQQAFVERDILTFAENPFVVSMFCSFETRRHLCMVMEYVEGEDKFTPEMKKKKKFKICVLSSLFYVGLLITSMGHIKLTDFGLSKMGLMSLTTNLYEGHIEKDAREFLDKQVCGTPEYIAPEVILRQGYGKPVDWWAMGIILYEFLVGLVPFFGDTPEELFGQVITDDIVWPEGDEVLPADAQALISALLQTNPLLRLGTGGAFEVKQHPFFSDLDWNSLLRQKAEFIPHLESEEDTSYFDTRSDRYQHINTYDEDDTNDDEPVEIRQFSSCSPRFSKVYSSMEHLSQLEQKATTSVSRREHKGAREDKMTKRESLGSFGMRDKSWRTGSPEMKRLSCSESLHMDGDASPPLGARRRFSALMDTHRFASPLEGDPDVHSRQNAMRIRGTSLDGTTVPSPSVLEQRATPKEINGAGASTSLSAASRDVMTPLYDSLGARAANDLVLRRARHQHLSGDGEKRNPRSGNKVIKSASATTLSVIIPSVEQHGGFSPLASPMSPHSFTSNPSSRDSSPSRDFFPAVSVLRSPITIHRSGKNMWRMEAPPRRLACVQVTSSLMSMENLFMVWFTLKL</sequence>
<evidence type="ECO:0000256" key="2">
    <source>
        <dbReference type="ARBA" id="ARBA00009903"/>
    </source>
</evidence>
<dbReference type="GO" id="GO:0035556">
    <property type="term" value="P:intracellular signal transduction"/>
    <property type="evidence" value="ECO:0007669"/>
    <property type="project" value="TreeGrafter"/>
</dbReference>
<dbReference type="PANTHER" id="PTHR24356:SF150">
    <property type="entry name" value="MICROTUBULE-ASSOCIATED SERINE_THREONINE-PROTEIN KINASE 1"/>
    <property type="match status" value="1"/>
</dbReference>
<evidence type="ECO:0000256" key="8">
    <source>
        <dbReference type="ARBA" id="ARBA00022741"/>
    </source>
</evidence>
<evidence type="ECO:0000256" key="1">
    <source>
        <dbReference type="ARBA" id="ARBA00004496"/>
    </source>
</evidence>
<proteinExistence type="inferred from homology"/>
<feature type="domain" description="Protein kinase" evidence="15">
    <location>
        <begin position="177"/>
        <end position="430"/>
    </location>
</feature>
<keyword evidence="4" id="KW-0963">Cytoplasm</keyword>
<comment type="catalytic activity">
    <reaction evidence="12">
        <text>L-seryl-[protein] + ATP = O-phospho-L-seryl-[protein] + ADP + H(+)</text>
        <dbReference type="Rhea" id="RHEA:17989"/>
        <dbReference type="Rhea" id="RHEA-COMP:9863"/>
        <dbReference type="Rhea" id="RHEA-COMP:11604"/>
        <dbReference type="ChEBI" id="CHEBI:15378"/>
        <dbReference type="ChEBI" id="CHEBI:29999"/>
        <dbReference type="ChEBI" id="CHEBI:30616"/>
        <dbReference type="ChEBI" id="CHEBI:83421"/>
        <dbReference type="ChEBI" id="CHEBI:456216"/>
        <dbReference type="EC" id="2.7.11.1"/>
    </reaction>
</comment>
<evidence type="ECO:0000256" key="12">
    <source>
        <dbReference type="ARBA" id="ARBA00048679"/>
    </source>
</evidence>
<dbReference type="Pfam" id="PF00069">
    <property type="entry name" value="Pkinase"/>
    <property type="match status" value="2"/>
</dbReference>
<keyword evidence="7" id="KW-0808">Transferase</keyword>
<keyword evidence="14" id="KW-0472">Membrane</keyword>
<dbReference type="InterPro" id="IPR023142">
    <property type="entry name" value="MAST_pre-PK_dom_sf"/>
</dbReference>
<organism evidence="17 18">
    <name type="scientific">Oryzias sinensis</name>
    <name type="common">Chinese medaka</name>
    <dbReference type="NCBI Taxonomy" id="183150"/>
    <lineage>
        <taxon>Eukaryota</taxon>
        <taxon>Metazoa</taxon>
        <taxon>Chordata</taxon>
        <taxon>Craniata</taxon>
        <taxon>Vertebrata</taxon>
        <taxon>Euteleostomi</taxon>
        <taxon>Actinopterygii</taxon>
        <taxon>Neopterygii</taxon>
        <taxon>Teleostei</taxon>
        <taxon>Neoteleostei</taxon>
        <taxon>Acanthomorphata</taxon>
        <taxon>Ovalentaria</taxon>
        <taxon>Atherinomorphae</taxon>
        <taxon>Beloniformes</taxon>
        <taxon>Adrianichthyidae</taxon>
        <taxon>Oryziinae</taxon>
        <taxon>Oryzias</taxon>
    </lineage>
</organism>
<feature type="region of interest" description="Disordered" evidence="13">
    <location>
        <begin position="13"/>
        <end position="42"/>
    </location>
</feature>
<evidence type="ECO:0000256" key="4">
    <source>
        <dbReference type="ARBA" id="ARBA00022490"/>
    </source>
</evidence>
<evidence type="ECO:0000256" key="3">
    <source>
        <dbReference type="ARBA" id="ARBA00012513"/>
    </source>
</evidence>
<dbReference type="FunFam" id="1.10.510.10:FF:000024">
    <property type="entry name" value="Probable serine/threonine-protein kinase cot-1"/>
    <property type="match status" value="1"/>
</dbReference>
<dbReference type="InterPro" id="IPR000961">
    <property type="entry name" value="AGC-kinase_C"/>
</dbReference>
<evidence type="ECO:0000256" key="7">
    <source>
        <dbReference type="ARBA" id="ARBA00022679"/>
    </source>
</evidence>
<evidence type="ECO:0000313" key="18">
    <source>
        <dbReference type="Proteomes" id="UP000694383"/>
    </source>
</evidence>
<comment type="catalytic activity">
    <reaction evidence="11">
        <text>L-threonyl-[protein] + ATP = O-phospho-L-threonyl-[protein] + ADP + H(+)</text>
        <dbReference type="Rhea" id="RHEA:46608"/>
        <dbReference type="Rhea" id="RHEA-COMP:11060"/>
        <dbReference type="Rhea" id="RHEA-COMP:11605"/>
        <dbReference type="ChEBI" id="CHEBI:15378"/>
        <dbReference type="ChEBI" id="CHEBI:30013"/>
        <dbReference type="ChEBI" id="CHEBI:30616"/>
        <dbReference type="ChEBI" id="CHEBI:61977"/>
        <dbReference type="ChEBI" id="CHEBI:456216"/>
        <dbReference type="EC" id="2.7.11.1"/>
    </reaction>
</comment>
<evidence type="ECO:0000313" key="17">
    <source>
        <dbReference type="Ensembl" id="ENSOSIP00000046998.1"/>
    </source>
</evidence>
<dbReference type="GeneTree" id="ENSGT00940000157700"/>
<name>A0A8C7ZQB6_9TELE</name>
<dbReference type="Pfam" id="PF08926">
    <property type="entry name" value="DUF1908"/>
    <property type="match status" value="1"/>
</dbReference>
<dbReference type="InterPro" id="IPR011009">
    <property type="entry name" value="Kinase-like_dom_sf"/>
</dbReference>
<feature type="transmembrane region" description="Helical" evidence="14">
    <location>
        <begin position="275"/>
        <end position="294"/>
    </location>
</feature>
<dbReference type="EC" id="2.7.11.1" evidence="3"/>
<dbReference type="Proteomes" id="UP000694383">
    <property type="component" value="Unplaced"/>
</dbReference>
<keyword evidence="14" id="KW-0812">Transmembrane</keyword>